<reference evidence="4" key="1">
    <citation type="journal article" date="2019" name="Int. J. Syst. Evol. Microbiol.">
        <title>The Global Catalogue of Microorganisms (GCM) 10K type strain sequencing project: providing services to taxonomists for standard genome sequencing and annotation.</title>
        <authorList>
            <consortium name="The Broad Institute Genomics Platform"/>
            <consortium name="The Broad Institute Genome Sequencing Center for Infectious Disease"/>
            <person name="Wu L."/>
            <person name="Ma J."/>
        </authorList>
    </citation>
    <scope>NUCLEOTIDE SEQUENCE [LARGE SCALE GENOMIC DNA]</scope>
    <source>
        <strain evidence="4">CCUG 60022</strain>
    </source>
</reference>
<sequence>MKKRLKKIGKITLLLVVLLLIVLIALFYQFSTPKATHKIEKEFEKLSFPISLSTKTYQKYKYRVLELQKKIDTTLPTIVFIHGSIGSILDFKKYLMDEELNSRVNLISYDRIGYGIYHTGNVQESIQFETNLLEDLIKNIPSKKVILVGYSYGGPIALASKKKYKKIILLAPAVFSNKEVMPWALNFYKWKLTKNLIPKTWQAASKEKLSHQKDLEKFENSWNKNPSTILSIHGNDDGIVPYENSLYLKNNISPQQFELVTLDGVGHGLVWSNFKQIKSILLQQIN</sequence>
<protein>
    <submittedName>
        <fullName evidence="3">Alpha/beta fold hydrolase</fullName>
    </submittedName>
</protein>
<organism evidence="3 4">
    <name type="scientific">Lutibacter aestuarii</name>
    <dbReference type="NCBI Taxonomy" id="861111"/>
    <lineage>
        <taxon>Bacteria</taxon>
        <taxon>Pseudomonadati</taxon>
        <taxon>Bacteroidota</taxon>
        <taxon>Flavobacteriia</taxon>
        <taxon>Flavobacteriales</taxon>
        <taxon>Flavobacteriaceae</taxon>
        <taxon>Lutibacter</taxon>
    </lineage>
</organism>
<keyword evidence="4" id="KW-1185">Reference proteome</keyword>
<keyword evidence="1" id="KW-1133">Transmembrane helix</keyword>
<dbReference type="PANTHER" id="PTHR42886">
    <property type="entry name" value="RE40534P-RELATED"/>
    <property type="match status" value="1"/>
</dbReference>
<evidence type="ECO:0000256" key="1">
    <source>
        <dbReference type="SAM" id="Phobius"/>
    </source>
</evidence>
<dbReference type="Proteomes" id="UP001597032">
    <property type="component" value="Unassembled WGS sequence"/>
</dbReference>
<dbReference type="RefSeq" id="WP_386782901.1">
    <property type="nucleotide sequence ID" value="NZ_JBHTIC010000008.1"/>
</dbReference>
<accession>A0ABW2Z7V9</accession>
<dbReference type="PANTHER" id="PTHR42886:SF29">
    <property type="entry name" value="PUMMELIG, ISOFORM A"/>
    <property type="match status" value="1"/>
</dbReference>
<dbReference type="SUPFAM" id="SSF53474">
    <property type="entry name" value="alpha/beta-Hydrolases"/>
    <property type="match status" value="1"/>
</dbReference>
<keyword evidence="1" id="KW-0812">Transmembrane</keyword>
<dbReference type="InterPro" id="IPR029058">
    <property type="entry name" value="AB_hydrolase_fold"/>
</dbReference>
<dbReference type="InterPro" id="IPR000073">
    <property type="entry name" value="AB_hydrolase_1"/>
</dbReference>
<gene>
    <name evidence="3" type="ORF">ACFQZW_10635</name>
</gene>
<dbReference type="GO" id="GO:0016787">
    <property type="term" value="F:hydrolase activity"/>
    <property type="evidence" value="ECO:0007669"/>
    <property type="project" value="UniProtKB-KW"/>
</dbReference>
<evidence type="ECO:0000259" key="2">
    <source>
        <dbReference type="Pfam" id="PF12697"/>
    </source>
</evidence>
<name>A0ABW2Z7V9_9FLAO</name>
<dbReference type="EMBL" id="JBHTIC010000008">
    <property type="protein sequence ID" value="MFD0762540.1"/>
    <property type="molecule type" value="Genomic_DNA"/>
</dbReference>
<comment type="caution">
    <text evidence="3">The sequence shown here is derived from an EMBL/GenBank/DDBJ whole genome shotgun (WGS) entry which is preliminary data.</text>
</comment>
<proteinExistence type="predicted"/>
<feature type="domain" description="AB hydrolase-1" evidence="2">
    <location>
        <begin position="78"/>
        <end position="267"/>
    </location>
</feature>
<dbReference type="Pfam" id="PF12697">
    <property type="entry name" value="Abhydrolase_6"/>
    <property type="match status" value="1"/>
</dbReference>
<keyword evidence="3" id="KW-0378">Hydrolase</keyword>
<evidence type="ECO:0000313" key="3">
    <source>
        <dbReference type="EMBL" id="MFD0762540.1"/>
    </source>
</evidence>
<keyword evidence="1" id="KW-0472">Membrane</keyword>
<evidence type="ECO:0000313" key="4">
    <source>
        <dbReference type="Proteomes" id="UP001597032"/>
    </source>
</evidence>
<feature type="transmembrane region" description="Helical" evidence="1">
    <location>
        <begin position="12"/>
        <end position="30"/>
    </location>
</feature>
<dbReference type="Gene3D" id="3.40.50.1820">
    <property type="entry name" value="alpha/beta hydrolase"/>
    <property type="match status" value="1"/>
</dbReference>